<evidence type="ECO:0000313" key="2">
    <source>
        <dbReference type="EMBL" id="CAI5445198.1"/>
    </source>
</evidence>
<sequence>MIPADLSGQRKQHLGANLSTRTAESTSSDDVHSLCSQLSNLPKSRNLSAKTVNSLSSETQAFLPKQIDHPYFRRCYTEIALLPTKQATLKECSFEKTQIVQEFEILGDNFTFKKHAERGTNNPWRRYGALAKLHEIGGFAPSSNNKKERKNRDQLLTIKKNTKPPNPPTNNQMTLNRVKKDGKNLEARLHLTVPKNMISEQAAQKMAEQIAAHVLLNGQCLVKEE</sequence>
<reference evidence="2" key="1">
    <citation type="submission" date="2022-11" db="EMBL/GenBank/DDBJ databases">
        <authorList>
            <person name="Kikuchi T."/>
        </authorList>
    </citation>
    <scope>NUCLEOTIDE SEQUENCE</scope>
    <source>
        <strain evidence="2">PS1010</strain>
    </source>
</reference>
<accession>A0A9P1IIQ1</accession>
<name>A0A9P1IIQ1_9PELO</name>
<comment type="caution">
    <text evidence="2">The sequence shown here is derived from an EMBL/GenBank/DDBJ whole genome shotgun (WGS) entry which is preliminary data.</text>
</comment>
<proteinExistence type="predicted"/>
<dbReference type="EMBL" id="CANHGI010000003">
    <property type="protein sequence ID" value="CAI5445198.1"/>
    <property type="molecule type" value="Genomic_DNA"/>
</dbReference>
<protein>
    <submittedName>
        <fullName evidence="2">Uncharacterized protein</fullName>
    </submittedName>
</protein>
<dbReference type="OrthoDB" id="5832592at2759"/>
<gene>
    <name evidence="2" type="ORF">CAMP_LOCUS7835</name>
</gene>
<evidence type="ECO:0000256" key="1">
    <source>
        <dbReference type="SAM" id="MobiDB-lite"/>
    </source>
</evidence>
<dbReference type="AlphaFoldDB" id="A0A9P1IIQ1"/>
<evidence type="ECO:0000313" key="3">
    <source>
        <dbReference type="Proteomes" id="UP001152747"/>
    </source>
</evidence>
<feature type="region of interest" description="Disordered" evidence="1">
    <location>
        <begin position="1"/>
        <end position="25"/>
    </location>
</feature>
<dbReference type="Proteomes" id="UP001152747">
    <property type="component" value="Unassembled WGS sequence"/>
</dbReference>
<organism evidence="2 3">
    <name type="scientific">Caenorhabditis angaria</name>
    <dbReference type="NCBI Taxonomy" id="860376"/>
    <lineage>
        <taxon>Eukaryota</taxon>
        <taxon>Metazoa</taxon>
        <taxon>Ecdysozoa</taxon>
        <taxon>Nematoda</taxon>
        <taxon>Chromadorea</taxon>
        <taxon>Rhabditida</taxon>
        <taxon>Rhabditina</taxon>
        <taxon>Rhabditomorpha</taxon>
        <taxon>Rhabditoidea</taxon>
        <taxon>Rhabditidae</taxon>
        <taxon>Peloderinae</taxon>
        <taxon>Caenorhabditis</taxon>
    </lineage>
</organism>
<keyword evidence="3" id="KW-1185">Reference proteome</keyword>